<dbReference type="InterPro" id="IPR044993">
    <property type="entry name" value="BXL"/>
</dbReference>
<gene>
    <name evidence="5" type="ORF">QOZ95_002319</name>
</gene>
<evidence type="ECO:0000256" key="3">
    <source>
        <dbReference type="ARBA" id="ARBA00022801"/>
    </source>
</evidence>
<dbReference type="PANTHER" id="PTHR42721">
    <property type="entry name" value="SUGAR HYDROLASE-RELATED"/>
    <property type="match status" value="1"/>
</dbReference>
<comment type="caution">
    <text evidence="5">The sequence shown here is derived from an EMBL/GenBank/DDBJ whole genome shotgun (WGS) entry which is preliminary data.</text>
</comment>
<protein>
    <recommendedName>
        <fullName evidence="4">CBM6 domain-containing protein</fullName>
    </recommendedName>
</protein>
<dbReference type="RefSeq" id="WP_152379756.1">
    <property type="nucleotide sequence ID" value="NZ_CP045298.1"/>
</dbReference>
<organism evidence="5 6">
    <name type="scientific">Paenibacillus brasilensis</name>
    <dbReference type="NCBI Taxonomy" id="128574"/>
    <lineage>
        <taxon>Bacteria</taxon>
        <taxon>Bacillati</taxon>
        <taxon>Bacillota</taxon>
        <taxon>Bacilli</taxon>
        <taxon>Bacillales</taxon>
        <taxon>Paenibacillaceae</taxon>
        <taxon>Paenibacillus</taxon>
    </lineage>
</organism>
<accession>A0ABU0L0L8</accession>
<dbReference type="InterPro" id="IPR006584">
    <property type="entry name" value="Cellulose-bd_IV"/>
</dbReference>
<dbReference type="InterPro" id="IPR013783">
    <property type="entry name" value="Ig-like_fold"/>
</dbReference>
<reference evidence="5 6" key="1">
    <citation type="submission" date="2023-07" db="EMBL/GenBank/DDBJ databases">
        <title>Genomic Encyclopedia of Type Strains, Phase IV (KMG-IV): sequencing the most valuable type-strain genomes for metagenomic binning, comparative biology and taxonomic classification.</title>
        <authorList>
            <person name="Goeker M."/>
        </authorList>
    </citation>
    <scope>NUCLEOTIDE SEQUENCE [LARGE SCALE GENOMIC DNA]</scope>
    <source>
        <strain evidence="5 6">DSM 14914</strain>
    </source>
</reference>
<dbReference type="InterPro" id="IPR008979">
    <property type="entry name" value="Galactose-bd-like_sf"/>
</dbReference>
<evidence type="ECO:0000259" key="4">
    <source>
        <dbReference type="PROSITE" id="PS51175"/>
    </source>
</evidence>
<feature type="domain" description="CBM6" evidence="4">
    <location>
        <begin position="230"/>
        <end position="353"/>
    </location>
</feature>
<comment type="similarity">
    <text evidence="1">Belongs to the glycosyl hydrolase 3 family.</text>
</comment>
<keyword evidence="6" id="KW-1185">Reference proteome</keyword>
<dbReference type="InterPro" id="IPR036962">
    <property type="entry name" value="Glyco_hydro_3_N_sf"/>
</dbReference>
<dbReference type="Gene3D" id="3.20.20.300">
    <property type="entry name" value="Glycoside hydrolase, family 3, N-terminal domain"/>
    <property type="match status" value="1"/>
</dbReference>
<proteinExistence type="inferred from homology"/>
<dbReference type="InterPro" id="IPR017853">
    <property type="entry name" value="GH"/>
</dbReference>
<evidence type="ECO:0000256" key="1">
    <source>
        <dbReference type="ARBA" id="ARBA00005336"/>
    </source>
</evidence>
<dbReference type="Proteomes" id="UP001242811">
    <property type="component" value="Unassembled WGS sequence"/>
</dbReference>
<dbReference type="SUPFAM" id="SSF51445">
    <property type="entry name" value="(Trans)glycosidases"/>
    <property type="match status" value="1"/>
</dbReference>
<dbReference type="InterPro" id="IPR026891">
    <property type="entry name" value="Fn3-like"/>
</dbReference>
<evidence type="ECO:0000313" key="5">
    <source>
        <dbReference type="EMBL" id="MDQ0494156.1"/>
    </source>
</evidence>
<dbReference type="PROSITE" id="PS51175">
    <property type="entry name" value="CBM6"/>
    <property type="match status" value="1"/>
</dbReference>
<dbReference type="EMBL" id="JAUSWA010000011">
    <property type="protein sequence ID" value="MDQ0494156.1"/>
    <property type="molecule type" value="Genomic_DNA"/>
</dbReference>
<evidence type="ECO:0000256" key="2">
    <source>
        <dbReference type="ARBA" id="ARBA00022729"/>
    </source>
</evidence>
<dbReference type="SMART" id="SM00606">
    <property type="entry name" value="CBD_IV"/>
    <property type="match status" value="1"/>
</dbReference>
<dbReference type="CDD" id="cd04084">
    <property type="entry name" value="CBM6_xylanase-like"/>
    <property type="match status" value="1"/>
</dbReference>
<dbReference type="SUPFAM" id="SSF49785">
    <property type="entry name" value="Galactose-binding domain-like"/>
    <property type="match status" value="1"/>
</dbReference>
<dbReference type="Pfam" id="PF14310">
    <property type="entry name" value="Fn3-like"/>
    <property type="match status" value="1"/>
</dbReference>
<dbReference type="Gene3D" id="2.60.40.10">
    <property type="entry name" value="Immunoglobulins"/>
    <property type="match status" value="1"/>
</dbReference>
<keyword evidence="2" id="KW-0732">Signal</keyword>
<dbReference type="Gene3D" id="2.60.120.260">
    <property type="entry name" value="Galactose-binding domain-like"/>
    <property type="match status" value="1"/>
</dbReference>
<dbReference type="Pfam" id="PF03422">
    <property type="entry name" value="CBM_6"/>
    <property type="match status" value="1"/>
</dbReference>
<dbReference type="SMART" id="SM01217">
    <property type="entry name" value="Fn3_like"/>
    <property type="match status" value="1"/>
</dbReference>
<evidence type="ECO:0000313" key="6">
    <source>
        <dbReference type="Proteomes" id="UP001242811"/>
    </source>
</evidence>
<dbReference type="InterPro" id="IPR005084">
    <property type="entry name" value="CBM6"/>
</dbReference>
<keyword evidence="3" id="KW-0378">Hydrolase</keyword>
<sequence length="362" mass="40599">MSHETTGIEYLFQDQRIHLDERVRDLVSRLTLEEKIESMLQYQPAIDRLGVAAYKHGTEAAHGIAWLGEATSFPQPVGLACTWDTELMRQIGSVIADEARVYYRRDPMLNGLTLWAPTVDMERDPRWGRNEEAYGEEVVQLYVRPGASRVKRPLKILCGFHRIRLEPGETRTVSFTIRVKDWAIWDVTKDRYCVEAGEYTLLAGASSADIRLEYPVNVRGEVIPPRQTGQRIRAENFDDCSNILLDESKEQKEAYVRPYSPQRPGWIAFHGVVLDTTDAVELQCRVSGNSSNAAIELRLDTPDNAAVARMNVGNTGGAQAWITLSEALGPVSGSRDVYLWLSGEVRLSHFTLSTCATGGSRL</sequence>
<name>A0ABU0L0L8_9BACL</name>
<dbReference type="PANTHER" id="PTHR42721:SF3">
    <property type="entry name" value="BETA-D-XYLOSIDASE 5-RELATED"/>
    <property type="match status" value="1"/>
</dbReference>